<dbReference type="GO" id="GO:0016491">
    <property type="term" value="F:oxidoreductase activity"/>
    <property type="evidence" value="ECO:0007669"/>
    <property type="project" value="UniProtKB-KW"/>
</dbReference>
<evidence type="ECO:0000256" key="1">
    <source>
        <dbReference type="ARBA" id="ARBA00010928"/>
    </source>
</evidence>
<keyword evidence="6" id="KW-1185">Reference proteome</keyword>
<feature type="domain" description="GFO/IDH/MocA-like oxidoreductase" evidence="4">
    <location>
        <begin position="171"/>
        <end position="288"/>
    </location>
</feature>
<dbReference type="InterPro" id="IPR036291">
    <property type="entry name" value="NAD(P)-bd_dom_sf"/>
</dbReference>
<dbReference type="GO" id="GO:0000166">
    <property type="term" value="F:nucleotide binding"/>
    <property type="evidence" value="ECO:0007669"/>
    <property type="project" value="InterPro"/>
</dbReference>
<dbReference type="PANTHER" id="PTHR22604:SF105">
    <property type="entry name" value="TRANS-1,2-DIHYDROBENZENE-1,2-DIOL DEHYDROGENASE"/>
    <property type="match status" value="1"/>
</dbReference>
<dbReference type="InterPro" id="IPR008354">
    <property type="entry name" value="Glc-Fru_OxRdtase_bac"/>
</dbReference>
<dbReference type="Pfam" id="PF01408">
    <property type="entry name" value="GFO_IDH_MocA"/>
    <property type="match status" value="1"/>
</dbReference>
<dbReference type="InterPro" id="IPR006311">
    <property type="entry name" value="TAT_signal"/>
</dbReference>
<dbReference type="Proteomes" id="UP001204144">
    <property type="component" value="Unassembled WGS sequence"/>
</dbReference>
<gene>
    <name evidence="5" type="ORF">EGI31_06455</name>
</gene>
<dbReference type="Gene3D" id="3.40.50.720">
    <property type="entry name" value="NAD(P)-binding Rossmann-like Domain"/>
    <property type="match status" value="1"/>
</dbReference>
<dbReference type="PANTHER" id="PTHR22604">
    <property type="entry name" value="OXIDOREDUCTASES"/>
    <property type="match status" value="1"/>
</dbReference>
<dbReference type="PROSITE" id="PS51318">
    <property type="entry name" value="TAT"/>
    <property type="match status" value="1"/>
</dbReference>
<dbReference type="RefSeq" id="WP_255036361.1">
    <property type="nucleotide sequence ID" value="NZ_RJUF01000012.1"/>
</dbReference>
<reference evidence="5 6" key="1">
    <citation type="submission" date="2018-11" db="EMBL/GenBank/DDBJ databases">
        <title>Novel bacteria species description.</title>
        <authorList>
            <person name="Han J.-H."/>
        </authorList>
    </citation>
    <scope>NUCLEOTIDE SEQUENCE [LARGE SCALE GENOMIC DNA]</scope>
    <source>
        <strain evidence="5 6">KCTC23259</strain>
    </source>
</reference>
<evidence type="ECO:0000259" key="4">
    <source>
        <dbReference type="Pfam" id="PF22725"/>
    </source>
</evidence>
<accession>A0AAE3H1K4</accession>
<name>A0AAE3H1K4_9BACT</name>
<dbReference type="InterPro" id="IPR055170">
    <property type="entry name" value="GFO_IDH_MocA-like_dom"/>
</dbReference>
<feature type="domain" description="Gfo/Idh/MocA-like oxidoreductase N-terminal" evidence="3">
    <location>
        <begin position="37"/>
        <end position="161"/>
    </location>
</feature>
<protein>
    <submittedName>
        <fullName evidence="5">Gfo/Idh/MocA family oxidoreductase</fullName>
    </submittedName>
</protein>
<dbReference type="EMBL" id="RJUF01000012">
    <property type="protein sequence ID" value="MCP9762590.1"/>
    <property type="molecule type" value="Genomic_DNA"/>
</dbReference>
<keyword evidence="2" id="KW-0560">Oxidoreductase</keyword>
<dbReference type="PRINTS" id="PR01775">
    <property type="entry name" value="GLFROXRDTASE"/>
</dbReference>
<dbReference type="InterPro" id="IPR050984">
    <property type="entry name" value="Gfo/Idh/MocA_domain"/>
</dbReference>
<dbReference type="InterPro" id="IPR000683">
    <property type="entry name" value="Gfo/Idh/MocA-like_OxRdtase_N"/>
</dbReference>
<comment type="similarity">
    <text evidence="1">Belongs to the Gfo/Idh/MocA family.</text>
</comment>
<dbReference type="AlphaFoldDB" id="A0AAE3H1K4"/>
<dbReference type="Gene3D" id="3.30.360.10">
    <property type="entry name" value="Dihydrodipicolinate Reductase, domain 2"/>
    <property type="match status" value="1"/>
</dbReference>
<evidence type="ECO:0000313" key="6">
    <source>
        <dbReference type="Proteomes" id="UP001204144"/>
    </source>
</evidence>
<evidence type="ECO:0000256" key="2">
    <source>
        <dbReference type="ARBA" id="ARBA00023002"/>
    </source>
</evidence>
<evidence type="ECO:0000313" key="5">
    <source>
        <dbReference type="EMBL" id="MCP9762590.1"/>
    </source>
</evidence>
<dbReference type="Pfam" id="PF22725">
    <property type="entry name" value="GFO_IDH_MocA_C3"/>
    <property type="match status" value="1"/>
</dbReference>
<proteinExistence type="inferred from homology"/>
<dbReference type="SUPFAM" id="SSF55347">
    <property type="entry name" value="Glyceraldehyde-3-phosphate dehydrogenase-like, C-terminal domain"/>
    <property type="match status" value="1"/>
</dbReference>
<dbReference type="SUPFAM" id="SSF51735">
    <property type="entry name" value="NAD(P)-binding Rossmann-fold domains"/>
    <property type="match status" value="1"/>
</dbReference>
<evidence type="ECO:0000259" key="3">
    <source>
        <dbReference type="Pfam" id="PF01408"/>
    </source>
</evidence>
<organism evidence="5 6">
    <name type="scientific">Lacihabitans soyangensis</name>
    <dbReference type="NCBI Taxonomy" id="869394"/>
    <lineage>
        <taxon>Bacteria</taxon>
        <taxon>Pseudomonadati</taxon>
        <taxon>Bacteroidota</taxon>
        <taxon>Cytophagia</taxon>
        <taxon>Cytophagales</taxon>
        <taxon>Leadbetterellaceae</taxon>
        <taxon>Lacihabitans</taxon>
    </lineage>
</organism>
<sequence length="365" mass="40634">MKNSRRDFLRNLAASGVLVPLAAQNLQAYPITTDRKLRVVLCGLGSYATNQLAPGLSQSKNCELVGIVTGSPEKAAKWKEKYNLADKNIYNYQNFDTIANNPDIDVVYVVLPNSMHAEYVMRTAKAGKHVITEKPMSMDAKQAREMIAYCKSKNVKLGVGYRLHYEPFTNEVMRLAKDKDFGKPKFIETKFAWRNRDLNAWRMNNKWSGGGALMDVGIYCINASRYATGEEPISVTAQAIKTEPEVYRDIEETILWQLKFPSGAIASGMSSYTTNAHELSIHYEKGSLSMSPAYDYGPLKGTTSKGPMDFPIVHHQAYQMDGFAVAILNNKPVLTPGEEGLKDMIIIDAIKKAAITGKEVKIVMN</sequence>
<comment type="caution">
    <text evidence="5">The sequence shown here is derived from an EMBL/GenBank/DDBJ whole genome shotgun (WGS) entry which is preliminary data.</text>
</comment>